<organism evidence="2 3">
    <name type="scientific">Canis lupus dingo</name>
    <name type="common">dingo</name>
    <dbReference type="NCBI Taxonomy" id="286419"/>
    <lineage>
        <taxon>Eukaryota</taxon>
        <taxon>Metazoa</taxon>
        <taxon>Chordata</taxon>
        <taxon>Craniata</taxon>
        <taxon>Vertebrata</taxon>
        <taxon>Euteleostomi</taxon>
        <taxon>Mammalia</taxon>
        <taxon>Eutheria</taxon>
        <taxon>Laurasiatheria</taxon>
        <taxon>Carnivora</taxon>
        <taxon>Caniformia</taxon>
        <taxon>Canidae</taxon>
        <taxon>Canis</taxon>
    </lineage>
</organism>
<dbReference type="Ensembl" id="ENSCAFT00020025518.1">
    <property type="protein sequence ID" value="ENSCAFP00020022037.1"/>
    <property type="gene ID" value="ENSCAFG00020017406.1"/>
</dbReference>
<evidence type="ECO:0000256" key="1">
    <source>
        <dbReference type="SAM" id="MobiDB-lite"/>
    </source>
</evidence>
<dbReference type="AlphaFoldDB" id="A0A8C0KYB8"/>
<feature type="region of interest" description="Disordered" evidence="1">
    <location>
        <begin position="1"/>
        <end position="189"/>
    </location>
</feature>
<reference evidence="2" key="2">
    <citation type="submission" date="2025-09" db="UniProtKB">
        <authorList>
            <consortium name="Ensembl"/>
        </authorList>
    </citation>
    <scope>IDENTIFICATION</scope>
</reference>
<protein>
    <submittedName>
        <fullName evidence="2">Uncharacterized protein</fullName>
    </submittedName>
</protein>
<feature type="compositionally biased region" description="Low complexity" evidence="1">
    <location>
        <begin position="27"/>
        <end position="39"/>
    </location>
</feature>
<feature type="compositionally biased region" description="Low complexity" evidence="1">
    <location>
        <begin position="73"/>
        <end position="95"/>
    </location>
</feature>
<feature type="compositionally biased region" description="Polar residues" evidence="1">
    <location>
        <begin position="161"/>
        <end position="174"/>
    </location>
</feature>
<sequence length="189" mass="19410">RRRRRSPASGGSRAEQGRPPGGRGQVAPAPGARAPEGEAQLFPGPSGRRERACGSCQAERPRGGGEAPGTREGATWARRPGAPGAPRSPLALAPSWPLPAPWDQAQRFANSAPFSEGPLSAPPSPTAEHPPLMRTRIMDWAPGGAPSSVSAPAGSKGQGLGQNQQDPTAPATQGTRRHQPPKAPGTTSQ</sequence>
<proteinExistence type="predicted"/>
<accession>A0A8C0KYB8</accession>
<name>A0A8C0KYB8_CANLU</name>
<evidence type="ECO:0000313" key="2">
    <source>
        <dbReference type="Ensembl" id="ENSCAFP00020022037.1"/>
    </source>
</evidence>
<reference evidence="2" key="1">
    <citation type="submission" date="2025-08" db="UniProtKB">
        <authorList>
            <consortium name="Ensembl"/>
        </authorList>
    </citation>
    <scope>IDENTIFICATION</scope>
</reference>
<dbReference type="Proteomes" id="UP000694391">
    <property type="component" value="Unplaced"/>
</dbReference>
<feature type="compositionally biased region" description="Low complexity" evidence="1">
    <location>
        <begin position="141"/>
        <end position="155"/>
    </location>
</feature>
<evidence type="ECO:0000313" key="3">
    <source>
        <dbReference type="Proteomes" id="UP000694391"/>
    </source>
</evidence>
<keyword evidence="3" id="KW-1185">Reference proteome</keyword>